<accession>A0A914WXY8</accession>
<organism evidence="11 12">
    <name type="scientific">Plectus sambesii</name>
    <dbReference type="NCBI Taxonomy" id="2011161"/>
    <lineage>
        <taxon>Eukaryota</taxon>
        <taxon>Metazoa</taxon>
        <taxon>Ecdysozoa</taxon>
        <taxon>Nematoda</taxon>
        <taxon>Chromadorea</taxon>
        <taxon>Plectida</taxon>
        <taxon>Plectina</taxon>
        <taxon>Plectoidea</taxon>
        <taxon>Plectidae</taxon>
        <taxon>Plectus</taxon>
    </lineage>
</organism>
<evidence type="ECO:0000256" key="2">
    <source>
        <dbReference type="ARBA" id="ARBA00008619"/>
    </source>
</evidence>
<keyword evidence="9" id="KW-0732">Signal</keyword>
<evidence type="ECO:0000256" key="6">
    <source>
        <dbReference type="ARBA" id="ARBA00023242"/>
    </source>
</evidence>
<keyword evidence="3 7" id="KW-0812">Transmembrane</keyword>
<evidence type="ECO:0000256" key="3">
    <source>
        <dbReference type="ARBA" id="ARBA00022692"/>
    </source>
</evidence>
<feature type="signal peptide" evidence="9">
    <location>
        <begin position="1"/>
        <end position="30"/>
    </location>
</feature>
<evidence type="ECO:0000259" key="10">
    <source>
        <dbReference type="PROSITE" id="PS51049"/>
    </source>
</evidence>
<feature type="region of interest" description="Disordered" evidence="8">
    <location>
        <begin position="181"/>
        <end position="219"/>
    </location>
</feature>
<evidence type="ECO:0000256" key="7">
    <source>
        <dbReference type="PROSITE-ProRule" id="PRU00385"/>
    </source>
</evidence>
<evidence type="ECO:0000256" key="1">
    <source>
        <dbReference type="ARBA" id="ARBA00004126"/>
    </source>
</evidence>
<keyword evidence="5 7" id="KW-0472">Membrane</keyword>
<evidence type="ECO:0000256" key="5">
    <source>
        <dbReference type="ARBA" id="ARBA00023136"/>
    </source>
</evidence>
<evidence type="ECO:0000313" key="11">
    <source>
        <dbReference type="Proteomes" id="UP000887566"/>
    </source>
</evidence>
<dbReference type="GO" id="GO:0031965">
    <property type="term" value="C:nuclear membrane"/>
    <property type="evidence" value="ECO:0007669"/>
    <property type="project" value="UniProtKB-SubCell"/>
</dbReference>
<dbReference type="PROSITE" id="PS51049">
    <property type="entry name" value="KASH"/>
    <property type="match status" value="1"/>
</dbReference>
<sequence length="219" mass="24381">MMRVKSRMRMSANGAIFWAITGWMCAAAVAAGGEAGTPPRLDRLLASETVTATNGLQRKALDRQGKLGEERCALVLLDVVELSDFDRDDIVLPSDHRRKGRHRSRRLHRPRRRRRPTLRRCSAASVLVASTGYWWCTTTAFDRRSVPRVLARTKPAGVLLRRLVGANVLPPVSQWIVSNGASRDRTRNRRRPMLSFVRGGPPTEERGGVVAQHPEMAGG</sequence>
<dbReference type="InterPro" id="IPR012315">
    <property type="entry name" value="KASH"/>
</dbReference>
<keyword evidence="6" id="KW-0539">Nucleus</keyword>
<feature type="domain" description="KASH" evidence="10">
    <location>
        <begin position="143"/>
        <end position="203"/>
    </location>
</feature>
<name>A0A914WXY8_9BILA</name>
<protein>
    <submittedName>
        <fullName evidence="12">KASH domain-containing protein</fullName>
    </submittedName>
</protein>
<reference evidence="12" key="1">
    <citation type="submission" date="2022-11" db="UniProtKB">
        <authorList>
            <consortium name="WormBaseParasite"/>
        </authorList>
    </citation>
    <scope>IDENTIFICATION</scope>
</reference>
<dbReference type="WBParaSite" id="PSAMB.scaffold551size62451.g7008.t1">
    <property type="protein sequence ID" value="PSAMB.scaffold551size62451.g7008.t1"/>
    <property type="gene ID" value="PSAMB.scaffold551size62451.g7008"/>
</dbReference>
<evidence type="ECO:0000256" key="9">
    <source>
        <dbReference type="SAM" id="SignalP"/>
    </source>
</evidence>
<keyword evidence="4" id="KW-1133">Transmembrane helix</keyword>
<proteinExistence type="inferred from homology"/>
<dbReference type="Proteomes" id="UP000887566">
    <property type="component" value="Unplaced"/>
</dbReference>
<comment type="similarity">
    <text evidence="2">Belongs to the nesprin family.</text>
</comment>
<evidence type="ECO:0000256" key="8">
    <source>
        <dbReference type="SAM" id="MobiDB-lite"/>
    </source>
</evidence>
<evidence type="ECO:0000313" key="12">
    <source>
        <dbReference type="WBParaSite" id="PSAMB.scaffold551size62451.g7008.t1"/>
    </source>
</evidence>
<feature type="region of interest" description="Disordered" evidence="8">
    <location>
        <begin position="96"/>
        <end position="116"/>
    </location>
</feature>
<feature type="topological domain" description="Perinuclear space" evidence="7">
    <location>
        <begin position="173"/>
        <end position="219"/>
    </location>
</feature>
<evidence type="ECO:0000256" key="4">
    <source>
        <dbReference type="ARBA" id="ARBA00022989"/>
    </source>
</evidence>
<keyword evidence="11" id="KW-1185">Reference proteome</keyword>
<feature type="topological domain" description="Cytoplasmic" evidence="7">
    <location>
        <begin position="1"/>
        <end position="151"/>
    </location>
</feature>
<comment type="subcellular location">
    <subcellularLocation>
        <location evidence="1">Nucleus membrane</location>
    </subcellularLocation>
</comment>
<feature type="chain" id="PRO_5037962943" evidence="9">
    <location>
        <begin position="31"/>
        <end position="219"/>
    </location>
</feature>
<dbReference type="AlphaFoldDB" id="A0A914WXY8"/>